<evidence type="ECO:0000313" key="3">
    <source>
        <dbReference type="EMBL" id="PWN87308.1"/>
    </source>
</evidence>
<evidence type="ECO:0000259" key="2">
    <source>
        <dbReference type="Pfam" id="PF00561"/>
    </source>
</evidence>
<dbReference type="InterPro" id="IPR029058">
    <property type="entry name" value="AB_hydrolase_fold"/>
</dbReference>
<dbReference type="OrthoDB" id="6431331at2759"/>
<sequence length="291" mass="32961">MGEQNSRVMVGRIELPDGTKVFYRHMGDPNAPPFLLTHGFPSSSFQFRELMPRLARRFHVVAPDLPGFGFTETPPGYVFTFDNLSRTLEAFLEAIKLPLPTPVYIFDYGAPTSMRLFLRRPDIFSTLITQNGNAYEAGLGPAWEEAGIRNYWKSGTKADRDKLRIHNGFDAIRWQYEMGHPDPQSIAPETYALDTFLAQPAERQEALLDLFGDYKTNVALYPDFARVLREAQPRVLAIWGKHDVFFVPAGAEAFAADVDPSRFRLKLLEAGHFALESHVDEIAHEILDFVP</sequence>
<reference evidence="3 4" key="1">
    <citation type="journal article" date="2018" name="Mol. Biol. Evol.">
        <title>Broad Genomic Sampling Reveals a Smut Pathogenic Ancestry of the Fungal Clade Ustilaginomycotina.</title>
        <authorList>
            <person name="Kijpornyongpan T."/>
            <person name="Mondo S.J."/>
            <person name="Barry K."/>
            <person name="Sandor L."/>
            <person name="Lee J."/>
            <person name="Lipzen A."/>
            <person name="Pangilinan J."/>
            <person name="LaButti K."/>
            <person name="Hainaut M."/>
            <person name="Henrissat B."/>
            <person name="Grigoriev I.V."/>
            <person name="Spatafora J.W."/>
            <person name="Aime M.C."/>
        </authorList>
    </citation>
    <scope>NUCLEOTIDE SEQUENCE [LARGE SCALE GENOMIC DNA]</scope>
    <source>
        <strain evidence="3 4">MCA 4198</strain>
    </source>
</reference>
<evidence type="ECO:0000313" key="4">
    <source>
        <dbReference type="Proteomes" id="UP000245768"/>
    </source>
</evidence>
<dbReference type="InterPro" id="IPR051340">
    <property type="entry name" value="Haloalkane_dehalogenase"/>
</dbReference>
<accession>A0A316YFA7</accession>
<dbReference type="GeneID" id="37044608"/>
<keyword evidence="4" id="KW-1185">Reference proteome</keyword>
<gene>
    <name evidence="3" type="ORF">FA10DRAFT_269292</name>
</gene>
<dbReference type="Proteomes" id="UP000245768">
    <property type="component" value="Unassembled WGS sequence"/>
</dbReference>
<dbReference type="STRING" id="215250.A0A316YFA7"/>
<dbReference type="PANTHER" id="PTHR42977">
    <property type="entry name" value="HYDROLASE-RELATED"/>
    <property type="match status" value="1"/>
</dbReference>
<dbReference type="Gene3D" id="3.40.50.1820">
    <property type="entry name" value="alpha/beta hydrolase"/>
    <property type="match status" value="1"/>
</dbReference>
<protein>
    <submittedName>
        <fullName evidence="3">Alpha/beta-hydrolase</fullName>
    </submittedName>
</protein>
<dbReference type="Pfam" id="PF00561">
    <property type="entry name" value="Abhydrolase_1"/>
    <property type="match status" value="1"/>
</dbReference>
<dbReference type="SUPFAM" id="SSF53474">
    <property type="entry name" value="alpha/beta-Hydrolases"/>
    <property type="match status" value="1"/>
</dbReference>
<name>A0A316YFA7_9BASI</name>
<dbReference type="AlphaFoldDB" id="A0A316YFA7"/>
<dbReference type="EMBL" id="KZ819640">
    <property type="protein sequence ID" value="PWN87308.1"/>
    <property type="molecule type" value="Genomic_DNA"/>
</dbReference>
<dbReference type="PANTHER" id="PTHR42977:SF3">
    <property type="entry name" value="AB HYDROLASE-1 DOMAIN-CONTAINING PROTEIN"/>
    <property type="match status" value="1"/>
</dbReference>
<dbReference type="InterPro" id="IPR000073">
    <property type="entry name" value="AB_hydrolase_1"/>
</dbReference>
<proteinExistence type="predicted"/>
<organism evidence="3 4">
    <name type="scientific">Acaromyces ingoldii</name>
    <dbReference type="NCBI Taxonomy" id="215250"/>
    <lineage>
        <taxon>Eukaryota</taxon>
        <taxon>Fungi</taxon>
        <taxon>Dikarya</taxon>
        <taxon>Basidiomycota</taxon>
        <taxon>Ustilaginomycotina</taxon>
        <taxon>Exobasidiomycetes</taxon>
        <taxon>Exobasidiales</taxon>
        <taxon>Cryptobasidiaceae</taxon>
        <taxon>Acaromyces</taxon>
    </lineage>
</organism>
<dbReference type="RefSeq" id="XP_025374506.1">
    <property type="nucleotide sequence ID" value="XM_025522692.1"/>
</dbReference>
<keyword evidence="1 3" id="KW-0378">Hydrolase</keyword>
<dbReference type="InParanoid" id="A0A316YFA7"/>
<evidence type="ECO:0000256" key="1">
    <source>
        <dbReference type="ARBA" id="ARBA00022801"/>
    </source>
</evidence>
<feature type="domain" description="AB hydrolase-1" evidence="2">
    <location>
        <begin position="32"/>
        <end position="278"/>
    </location>
</feature>
<dbReference type="GO" id="GO:0004301">
    <property type="term" value="F:epoxide hydrolase activity"/>
    <property type="evidence" value="ECO:0007669"/>
    <property type="project" value="TreeGrafter"/>
</dbReference>